<reference evidence="2" key="1">
    <citation type="submission" date="2016-10" db="EMBL/GenBank/DDBJ databases">
        <authorList>
            <person name="Varghese N."/>
            <person name="Submissions S."/>
        </authorList>
    </citation>
    <scope>NUCLEOTIDE SEQUENCE [LARGE SCALE GENOMIC DNA]</scope>
    <source>
        <strain evidence="2">SUR2</strain>
    </source>
</reference>
<evidence type="ECO:0000313" key="1">
    <source>
        <dbReference type="EMBL" id="SFZ96836.1"/>
    </source>
</evidence>
<dbReference type="InterPro" id="IPR011004">
    <property type="entry name" value="Trimer_LpxA-like_sf"/>
</dbReference>
<protein>
    <submittedName>
        <fullName evidence="1">Acetyltransferase (Isoleucine patch superfamily)</fullName>
    </submittedName>
</protein>
<keyword evidence="1" id="KW-0808">Transferase</keyword>
<accession>A0A1K2IWN1</accession>
<evidence type="ECO:0000313" key="2">
    <source>
        <dbReference type="Proteomes" id="UP000182034"/>
    </source>
</evidence>
<dbReference type="InterPro" id="IPR051159">
    <property type="entry name" value="Hexapeptide_acetyltransf"/>
</dbReference>
<dbReference type="InterPro" id="IPR001451">
    <property type="entry name" value="Hexapep"/>
</dbReference>
<dbReference type="STRING" id="1612149.SAMN05216324_12720"/>
<proteinExistence type="predicted"/>
<dbReference type="EMBL" id="FPKW01000027">
    <property type="protein sequence ID" value="SFZ96836.1"/>
    <property type="molecule type" value="Genomic_DNA"/>
</dbReference>
<dbReference type="RefSeq" id="WP_072412715.1">
    <property type="nucleotide sequence ID" value="NZ_FPKW01000027.1"/>
</dbReference>
<dbReference type="SUPFAM" id="SSF51161">
    <property type="entry name" value="Trimeric LpxA-like enzymes"/>
    <property type="match status" value="1"/>
</dbReference>
<dbReference type="CDD" id="cd04647">
    <property type="entry name" value="LbH_MAT_like"/>
    <property type="match status" value="1"/>
</dbReference>
<dbReference type="PANTHER" id="PTHR23416">
    <property type="entry name" value="SIALIC ACID SYNTHASE-RELATED"/>
    <property type="match status" value="1"/>
</dbReference>
<dbReference type="PANTHER" id="PTHR23416:SF78">
    <property type="entry name" value="LIPOPOLYSACCHARIDE BIOSYNTHESIS O-ACETYL TRANSFERASE WBBJ-RELATED"/>
    <property type="match status" value="1"/>
</dbReference>
<sequence length="246" mass="26988">MRTIVEKIIRLRNPDFTIDDALNSRAILQLIWIQLWSIIRGLKVIFFFKNPKGMLLGKRVSFFNPSKMKWGKFLRLGSDVYVSSLSKQGIEFGNNVSIGAFSRIIVSTSFNNIGEKIKIGNNVGIGEFAYLGGSGGLEIGDECIVGQYLSCHPENHNYEDLDISIRHQGVSRKGIKIGKNCWIGSKVTILDGVEIGDGCILAAGSVITKSFPDNSIIGGIPAKLLKTRAHDNQSNCTGNLLRSESV</sequence>
<keyword evidence="2" id="KW-1185">Reference proteome</keyword>
<dbReference type="AlphaFoldDB" id="A0A1K2IWN1"/>
<dbReference type="Pfam" id="PF00132">
    <property type="entry name" value="Hexapep"/>
    <property type="match status" value="1"/>
</dbReference>
<organism evidence="1 2">
    <name type="scientific">Chryseobacterium limigenitum</name>
    <dbReference type="NCBI Taxonomy" id="1612149"/>
    <lineage>
        <taxon>Bacteria</taxon>
        <taxon>Pseudomonadati</taxon>
        <taxon>Bacteroidota</taxon>
        <taxon>Flavobacteriia</taxon>
        <taxon>Flavobacteriales</taxon>
        <taxon>Weeksellaceae</taxon>
        <taxon>Chryseobacterium group</taxon>
        <taxon>Chryseobacterium</taxon>
    </lineage>
</organism>
<dbReference type="Gene3D" id="2.160.10.10">
    <property type="entry name" value="Hexapeptide repeat proteins"/>
    <property type="match status" value="1"/>
</dbReference>
<dbReference type="Proteomes" id="UP000182034">
    <property type="component" value="Unassembled WGS sequence"/>
</dbReference>
<dbReference type="OrthoDB" id="9801697at2"/>
<dbReference type="GO" id="GO:0016740">
    <property type="term" value="F:transferase activity"/>
    <property type="evidence" value="ECO:0007669"/>
    <property type="project" value="UniProtKB-KW"/>
</dbReference>
<name>A0A1K2IWN1_9FLAO</name>
<gene>
    <name evidence="1" type="ORF">SAMN05216324_12720</name>
</gene>